<dbReference type="CDD" id="cd02440">
    <property type="entry name" value="AdoMet_MTases"/>
    <property type="match status" value="1"/>
</dbReference>
<gene>
    <name evidence="2" type="ORF">QTG54_011650</name>
</gene>
<evidence type="ECO:0000313" key="2">
    <source>
        <dbReference type="EMBL" id="KAK1737666.1"/>
    </source>
</evidence>
<sequence>MVHLAALCNRSSRLVIVSQRPRKLLTTKRSFFSFFGSNDNHSSSTRLTEEETAAQVKQQEEATRILLDGVYHRISIQHAHPLGPWQAILAAVQDHYNSWVDVQDAIKLKKEDNAAEEIARTHEELGIASTILPAAVAAAAPFRVLDLASGPRGEPGTTIAHALPLAAVHCTDSCSVAVAAIPVHILVDEAISNTAAVTDVGIVGLSKKNSILSAIAGDDATIQAVVPLSSSNLLPLIPPPPKNLTKSIADLTDLSSYRSNSFDAIICCYGYNLSSNVPHALAEAYRVLVPGGVLIIATWERSAMLAIGRDVEAYVRGGGRDPYSTMDDDESFLPPRIVPVNKIELSGAGELEALLIASGFDQPQAVLAKSLVYPIDLGNNSDDQFAMGTILVRDELESLGALSRPPATDGGNGAWGNLAEEAFWMNIQKYADVVEGNLLLRDNTYKLTVSAKK</sequence>
<dbReference type="Proteomes" id="UP001224775">
    <property type="component" value="Unassembled WGS sequence"/>
</dbReference>
<accession>A0AAD9D806</accession>
<evidence type="ECO:0000313" key="3">
    <source>
        <dbReference type="Proteomes" id="UP001224775"/>
    </source>
</evidence>
<reference evidence="2" key="1">
    <citation type="submission" date="2023-06" db="EMBL/GenBank/DDBJ databases">
        <title>Survivors Of The Sea: Transcriptome response of Skeletonema marinoi to long-term dormancy.</title>
        <authorList>
            <person name="Pinder M.I.M."/>
            <person name="Kourtchenko O."/>
            <person name="Robertson E.K."/>
            <person name="Larsson T."/>
            <person name="Maumus F."/>
            <person name="Osuna-Cruz C.M."/>
            <person name="Vancaester E."/>
            <person name="Stenow R."/>
            <person name="Vandepoele K."/>
            <person name="Ploug H."/>
            <person name="Bruchert V."/>
            <person name="Godhe A."/>
            <person name="Topel M."/>
        </authorList>
    </citation>
    <scope>NUCLEOTIDE SEQUENCE</scope>
    <source>
        <strain evidence="2">R05AC</strain>
    </source>
</reference>
<dbReference type="EMBL" id="JATAAI010000024">
    <property type="protein sequence ID" value="KAK1737666.1"/>
    <property type="molecule type" value="Genomic_DNA"/>
</dbReference>
<dbReference type="Pfam" id="PF08241">
    <property type="entry name" value="Methyltransf_11"/>
    <property type="match status" value="1"/>
</dbReference>
<dbReference type="GO" id="GO:0008757">
    <property type="term" value="F:S-adenosylmethionine-dependent methyltransferase activity"/>
    <property type="evidence" value="ECO:0007669"/>
    <property type="project" value="InterPro"/>
</dbReference>
<name>A0AAD9D806_9STRA</name>
<keyword evidence="3" id="KW-1185">Reference proteome</keyword>
<feature type="domain" description="Methyltransferase type 11" evidence="1">
    <location>
        <begin position="248"/>
        <end position="296"/>
    </location>
</feature>
<protein>
    <recommendedName>
        <fullName evidence="1">Methyltransferase type 11 domain-containing protein</fullName>
    </recommendedName>
</protein>
<comment type="caution">
    <text evidence="2">The sequence shown here is derived from an EMBL/GenBank/DDBJ whole genome shotgun (WGS) entry which is preliminary data.</text>
</comment>
<organism evidence="2 3">
    <name type="scientific">Skeletonema marinoi</name>
    <dbReference type="NCBI Taxonomy" id="267567"/>
    <lineage>
        <taxon>Eukaryota</taxon>
        <taxon>Sar</taxon>
        <taxon>Stramenopiles</taxon>
        <taxon>Ochrophyta</taxon>
        <taxon>Bacillariophyta</taxon>
        <taxon>Coscinodiscophyceae</taxon>
        <taxon>Thalassiosirophycidae</taxon>
        <taxon>Thalassiosirales</taxon>
        <taxon>Skeletonemataceae</taxon>
        <taxon>Skeletonema</taxon>
        <taxon>Skeletonema marinoi-dohrnii complex</taxon>
    </lineage>
</organism>
<dbReference type="SUPFAM" id="SSF53335">
    <property type="entry name" value="S-adenosyl-L-methionine-dependent methyltransferases"/>
    <property type="match status" value="1"/>
</dbReference>
<dbReference type="Gene3D" id="3.40.50.150">
    <property type="entry name" value="Vaccinia Virus protein VP39"/>
    <property type="match status" value="1"/>
</dbReference>
<evidence type="ECO:0000259" key="1">
    <source>
        <dbReference type="Pfam" id="PF08241"/>
    </source>
</evidence>
<dbReference type="InterPro" id="IPR013216">
    <property type="entry name" value="Methyltransf_11"/>
</dbReference>
<dbReference type="InterPro" id="IPR029063">
    <property type="entry name" value="SAM-dependent_MTases_sf"/>
</dbReference>
<dbReference type="AlphaFoldDB" id="A0AAD9D806"/>
<proteinExistence type="predicted"/>